<name>A0A3D8RVT3_9HELO</name>
<dbReference type="PANTHER" id="PTHR10927:SF2">
    <property type="entry name" value="RESTRICTION OF TELOMERE CAPPING PROTEIN 3"/>
    <property type="match status" value="1"/>
</dbReference>
<dbReference type="InterPro" id="IPR036786">
    <property type="entry name" value="Ribosome_mat_SBDS_N_sf"/>
</dbReference>
<keyword evidence="4" id="KW-1185">Reference proteome</keyword>
<proteinExistence type="predicted"/>
<dbReference type="PANTHER" id="PTHR10927">
    <property type="entry name" value="RIBOSOME MATURATION PROTEIN SBDS"/>
    <property type="match status" value="1"/>
</dbReference>
<reference evidence="3 4" key="1">
    <citation type="journal article" date="2018" name="IMA Fungus">
        <title>IMA Genome-F 9: Draft genome sequence of Annulohypoxylon stygium, Aspergillus mulundensis, Berkeleyomyces basicola (syn. Thielaviopsis basicola), Ceratocystis smalleyi, two Cercospora beticola strains, Coleophoma cylindrospora, Fusarium fracticaudum, Phialophora cf. hyalina, and Morchella septimelata.</title>
        <authorList>
            <person name="Wingfield B.D."/>
            <person name="Bills G.F."/>
            <person name="Dong Y."/>
            <person name="Huang W."/>
            <person name="Nel W.J."/>
            <person name="Swalarsk-Parry B.S."/>
            <person name="Vaghefi N."/>
            <person name="Wilken P.M."/>
            <person name="An Z."/>
            <person name="de Beer Z.W."/>
            <person name="De Vos L."/>
            <person name="Chen L."/>
            <person name="Duong T.A."/>
            <person name="Gao Y."/>
            <person name="Hammerbacher A."/>
            <person name="Kikkert J.R."/>
            <person name="Li Y."/>
            <person name="Li H."/>
            <person name="Li K."/>
            <person name="Li Q."/>
            <person name="Liu X."/>
            <person name="Ma X."/>
            <person name="Naidoo K."/>
            <person name="Pethybridge S.J."/>
            <person name="Sun J."/>
            <person name="Steenkamp E.T."/>
            <person name="van der Nest M.A."/>
            <person name="van Wyk S."/>
            <person name="Wingfield M.J."/>
            <person name="Xiong C."/>
            <person name="Yue Q."/>
            <person name="Zhang X."/>
        </authorList>
    </citation>
    <scope>NUCLEOTIDE SEQUENCE [LARGE SCALE GENOMIC DNA]</scope>
    <source>
        <strain evidence="3 4">BP5796</strain>
    </source>
</reference>
<evidence type="ECO:0000313" key="4">
    <source>
        <dbReference type="Proteomes" id="UP000256328"/>
    </source>
</evidence>
<gene>
    <name evidence="3" type="ORF">BP5796_06031</name>
</gene>
<dbReference type="Gene3D" id="3.30.1250.10">
    <property type="entry name" value="Ribosome maturation protein SBDS, N-terminal domain"/>
    <property type="match status" value="1"/>
</dbReference>
<dbReference type="EMBL" id="PDLN01000008">
    <property type="protein sequence ID" value="RDW78179.1"/>
    <property type="molecule type" value="Genomic_DNA"/>
</dbReference>
<organism evidence="3 4">
    <name type="scientific">Coleophoma crateriformis</name>
    <dbReference type="NCBI Taxonomy" id="565419"/>
    <lineage>
        <taxon>Eukaryota</taxon>
        <taxon>Fungi</taxon>
        <taxon>Dikarya</taxon>
        <taxon>Ascomycota</taxon>
        <taxon>Pezizomycotina</taxon>
        <taxon>Leotiomycetes</taxon>
        <taxon>Helotiales</taxon>
        <taxon>Dermateaceae</taxon>
        <taxon>Coleophoma</taxon>
    </lineage>
</organism>
<comment type="caution">
    <text evidence="3">The sequence shown here is derived from an EMBL/GenBank/DDBJ whole genome shotgun (WGS) entry which is preliminary data.</text>
</comment>
<dbReference type="AlphaFoldDB" id="A0A3D8RVT3"/>
<dbReference type="Proteomes" id="UP000256328">
    <property type="component" value="Unassembled WGS sequence"/>
</dbReference>
<dbReference type="InterPro" id="IPR039100">
    <property type="entry name" value="Sdo1/SBDS-like"/>
</dbReference>
<evidence type="ECO:0000313" key="3">
    <source>
        <dbReference type="EMBL" id="RDW78179.1"/>
    </source>
</evidence>
<sequence>MVRGEAIQTKVHYKGTEDDFVIFADSVADVKKWREDKSVPLASVVNSFKIFVTHKQGAQGTLDGASNAILDNEFGTHVDDEVIKIILEKGQLQETEGAERQGSKNDSMGSRAAH</sequence>
<dbReference type="InterPro" id="IPR019783">
    <property type="entry name" value="SDO1/SBDS_N"/>
</dbReference>
<dbReference type="OrthoDB" id="2567806at2759"/>
<feature type="region of interest" description="Disordered" evidence="1">
    <location>
        <begin position="93"/>
        <end position="114"/>
    </location>
</feature>
<protein>
    <recommendedName>
        <fullName evidence="2">Ribosome maturation protein SDO1/SBDS N-terminal domain-containing protein</fullName>
    </recommendedName>
</protein>
<accession>A0A3D8RVT3</accession>
<feature type="domain" description="Ribosome maturation protein SDO1/SBDS N-terminal" evidence="2">
    <location>
        <begin position="8"/>
        <end position="99"/>
    </location>
</feature>
<dbReference type="SUPFAM" id="SSF89895">
    <property type="entry name" value="FYSH domain"/>
    <property type="match status" value="1"/>
</dbReference>
<evidence type="ECO:0000256" key="1">
    <source>
        <dbReference type="SAM" id="MobiDB-lite"/>
    </source>
</evidence>
<evidence type="ECO:0000259" key="2">
    <source>
        <dbReference type="Pfam" id="PF01172"/>
    </source>
</evidence>
<dbReference type="Pfam" id="PF01172">
    <property type="entry name" value="SBDS_N"/>
    <property type="match status" value="1"/>
</dbReference>